<dbReference type="InterPro" id="IPR009057">
    <property type="entry name" value="Homeodomain-like_sf"/>
</dbReference>
<evidence type="ECO:0000256" key="1">
    <source>
        <dbReference type="ARBA" id="ARBA00023125"/>
    </source>
</evidence>
<dbReference type="InterPro" id="IPR050109">
    <property type="entry name" value="HTH-type_TetR-like_transc_reg"/>
</dbReference>
<evidence type="ECO:0000259" key="3">
    <source>
        <dbReference type="PROSITE" id="PS50977"/>
    </source>
</evidence>
<dbReference type="InterPro" id="IPR023772">
    <property type="entry name" value="DNA-bd_HTH_TetR-type_CS"/>
</dbReference>
<dbReference type="GO" id="GO:0000976">
    <property type="term" value="F:transcription cis-regulatory region binding"/>
    <property type="evidence" value="ECO:0007669"/>
    <property type="project" value="TreeGrafter"/>
</dbReference>
<dbReference type="RefSeq" id="WP_239089226.1">
    <property type="nucleotide sequence ID" value="NZ_BOOG01000007.1"/>
</dbReference>
<dbReference type="SUPFAM" id="SSF48498">
    <property type="entry name" value="Tetracyclin repressor-like, C-terminal domain"/>
    <property type="match status" value="1"/>
</dbReference>
<protein>
    <submittedName>
        <fullName evidence="4">TetR family transcriptional regulator</fullName>
    </submittedName>
</protein>
<dbReference type="SUPFAM" id="SSF46689">
    <property type="entry name" value="Homeodomain-like"/>
    <property type="match status" value="1"/>
</dbReference>
<dbReference type="PROSITE" id="PS50977">
    <property type="entry name" value="HTH_TETR_2"/>
    <property type="match status" value="1"/>
</dbReference>
<name>A0A8J3R5L5_9ACTN</name>
<dbReference type="PROSITE" id="PS01081">
    <property type="entry name" value="HTH_TETR_1"/>
    <property type="match status" value="1"/>
</dbReference>
<gene>
    <name evidence="4" type="ORF">Mth01_04580</name>
</gene>
<sequence length="187" mass="20325">MTRDRAATSERILAAARELFSEHGYDHVTIRMIASAAEANPALVNRYFGSKADLFTKVLISGSTLESEIEGDPEELPARLAARVARRLSTGSRDPLVRVIDRAGASPEIRAVLRARVESAMVDAFQARLSGPDVRERALLATMVILGAGPLRRLTDPRTIEAADPDVLTARLERIFAACLNDPPARP</sequence>
<dbReference type="AlphaFoldDB" id="A0A8J3R5L5"/>
<keyword evidence="5" id="KW-1185">Reference proteome</keyword>
<dbReference type="Proteomes" id="UP000610966">
    <property type="component" value="Unassembled WGS sequence"/>
</dbReference>
<organism evidence="4 5">
    <name type="scientific">Sphaerimonospora thailandensis</name>
    <dbReference type="NCBI Taxonomy" id="795644"/>
    <lineage>
        <taxon>Bacteria</taxon>
        <taxon>Bacillati</taxon>
        <taxon>Actinomycetota</taxon>
        <taxon>Actinomycetes</taxon>
        <taxon>Streptosporangiales</taxon>
        <taxon>Streptosporangiaceae</taxon>
        <taxon>Sphaerimonospora</taxon>
    </lineage>
</organism>
<dbReference type="InterPro" id="IPR041678">
    <property type="entry name" value="TetR_C_16"/>
</dbReference>
<dbReference type="PANTHER" id="PTHR30055:SF235">
    <property type="entry name" value="TRANSCRIPTIONAL REGULATORY PROTEIN"/>
    <property type="match status" value="1"/>
</dbReference>
<dbReference type="InterPro" id="IPR036271">
    <property type="entry name" value="Tet_transcr_reg_TetR-rel_C_sf"/>
</dbReference>
<dbReference type="PRINTS" id="PR00455">
    <property type="entry name" value="HTHTETR"/>
</dbReference>
<dbReference type="InterPro" id="IPR001647">
    <property type="entry name" value="HTH_TetR"/>
</dbReference>
<dbReference type="GO" id="GO:0003700">
    <property type="term" value="F:DNA-binding transcription factor activity"/>
    <property type="evidence" value="ECO:0007669"/>
    <property type="project" value="TreeGrafter"/>
</dbReference>
<evidence type="ECO:0000256" key="2">
    <source>
        <dbReference type="PROSITE-ProRule" id="PRU00335"/>
    </source>
</evidence>
<keyword evidence="1 2" id="KW-0238">DNA-binding</keyword>
<proteinExistence type="predicted"/>
<evidence type="ECO:0000313" key="5">
    <source>
        <dbReference type="Proteomes" id="UP000610966"/>
    </source>
</evidence>
<dbReference type="PANTHER" id="PTHR30055">
    <property type="entry name" value="HTH-TYPE TRANSCRIPTIONAL REGULATOR RUTR"/>
    <property type="match status" value="1"/>
</dbReference>
<dbReference type="EMBL" id="BOOG01000007">
    <property type="protein sequence ID" value="GIH68205.1"/>
    <property type="molecule type" value="Genomic_DNA"/>
</dbReference>
<dbReference type="Pfam" id="PF17920">
    <property type="entry name" value="TetR_C_16"/>
    <property type="match status" value="1"/>
</dbReference>
<evidence type="ECO:0000313" key="4">
    <source>
        <dbReference type="EMBL" id="GIH68205.1"/>
    </source>
</evidence>
<reference evidence="4" key="1">
    <citation type="submission" date="2021-01" db="EMBL/GenBank/DDBJ databases">
        <title>Whole genome shotgun sequence of Sphaerimonospora thailandensis NBRC 107569.</title>
        <authorList>
            <person name="Komaki H."/>
            <person name="Tamura T."/>
        </authorList>
    </citation>
    <scope>NUCLEOTIDE SEQUENCE</scope>
    <source>
        <strain evidence="4">NBRC 107569</strain>
    </source>
</reference>
<comment type="caution">
    <text evidence="4">The sequence shown here is derived from an EMBL/GenBank/DDBJ whole genome shotgun (WGS) entry which is preliminary data.</text>
</comment>
<feature type="domain" description="HTH tetR-type" evidence="3">
    <location>
        <begin position="6"/>
        <end position="66"/>
    </location>
</feature>
<accession>A0A8J3R5L5</accession>
<feature type="DNA-binding region" description="H-T-H motif" evidence="2">
    <location>
        <begin position="29"/>
        <end position="48"/>
    </location>
</feature>
<dbReference type="Gene3D" id="1.10.357.10">
    <property type="entry name" value="Tetracycline Repressor, domain 2"/>
    <property type="match status" value="1"/>
</dbReference>
<dbReference type="Pfam" id="PF00440">
    <property type="entry name" value="TetR_N"/>
    <property type="match status" value="1"/>
</dbReference>